<organism evidence="5 6">
    <name type="scientific">Puia dinghuensis</name>
    <dbReference type="NCBI Taxonomy" id="1792502"/>
    <lineage>
        <taxon>Bacteria</taxon>
        <taxon>Pseudomonadati</taxon>
        <taxon>Bacteroidota</taxon>
        <taxon>Chitinophagia</taxon>
        <taxon>Chitinophagales</taxon>
        <taxon>Chitinophagaceae</taxon>
        <taxon>Puia</taxon>
    </lineage>
</organism>
<evidence type="ECO:0000259" key="4">
    <source>
        <dbReference type="Pfam" id="PF07863"/>
    </source>
</evidence>
<evidence type="ECO:0000313" key="5">
    <source>
        <dbReference type="EMBL" id="GGA92927.1"/>
    </source>
</evidence>
<dbReference type="InterPro" id="IPR022393">
    <property type="entry name" value="Conjugative_transposon_TraJ"/>
</dbReference>
<proteinExistence type="predicted"/>
<dbReference type="RefSeq" id="WP_188930161.1">
    <property type="nucleotide sequence ID" value="NZ_BMJC01000001.1"/>
</dbReference>
<keyword evidence="2" id="KW-1133">Transmembrane helix</keyword>
<gene>
    <name evidence="5" type="ORF">GCM10011511_15420</name>
</gene>
<sequence>MFRKAISLLSILGLMFIPALAHAQVSSGVSELHDVLNNVYNQMIPMCANLIQVCQAIAGLGCIFYIGVRVWKHLARAEPIDFFPLFRPFVMVLLIGMYPNVLALINGILSPTVTATAAMVQNSNDAVNTLLAIEARKVMGPASILFTPSPQTNQPGWDKYTQPDATTNSSGGSLWDAIGSGFKFLAGSVELYLRFAFRFLLSIILQVLYFAASLCIDTIRVFHLIVLAILGPFAFAFACYDGFQTSLTHWLGKYINIYLWLPISNLLGAILAQIQINMLQIDLTRAQTGDISLFSATDIAYLIFLVIGVVAYTTVPGLANYIVHSHLPNPLNQKITALANKAAGAAVTVVSGGAGGAAMASGLTGGGGKSGSDVFETNSKGQPYDPYQYNRDKISG</sequence>
<feature type="transmembrane region" description="Helical" evidence="2">
    <location>
        <begin position="191"/>
        <end position="212"/>
    </location>
</feature>
<feature type="transmembrane region" description="Helical" evidence="2">
    <location>
        <begin position="224"/>
        <end position="243"/>
    </location>
</feature>
<keyword evidence="3" id="KW-0732">Signal</keyword>
<reference evidence="5" key="2">
    <citation type="submission" date="2020-09" db="EMBL/GenBank/DDBJ databases">
        <authorList>
            <person name="Sun Q."/>
            <person name="Zhou Y."/>
        </authorList>
    </citation>
    <scope>NUCLEOTIDE SEQUENCE</scope>
    <source>
        <strain evidence="5">CGMCC 1.15448</strain>
    </source>
</reference>
<feature type="transmembrane region" description="Helical" evidence="2">
    <location>
        <begin position="255"/>
        <end position="278"/>
    </location>
</feature>
<dbReference type="Proteomes" id="UP000607559">
    <property type="component" value="Unassembled WGS sequence"/>
</dbReference>
<dbReference type="Pfam" id="PF07863">
    <property type="entry name" value="CtnDOT_TraJ"/>
    <property type="match status" value="1"/>
</dbReference>
<keyword evidence="6" id="KW-1185">Reference proteome</keyword>
<evidence type="ECO:0000256" key="2">
    <source>
        <dbReference type="SAM" id="Phobius"/>
    </source>
</evidence>
<dbReference type="NCBIfam" id="TIGR03782">
    <property type="entry name" value="Bac_Flav_CT_J"/>
    <property type="match status" value="1"/>
</dbReference>
<evidence type="ECO:0000313" key="6">
    <source>
        <dbReference type="Proteomes" id="UP000607559"/>
    </source>
</evidence>
<feature type="transmembrane region" description="Helical" evidence="2">
    <location>
        <begin position="299"/>
        <end position="323"/>
    </location>
</feature>
<feature type="domain" description="Conjugative transposon TraJ C-terminal" evidence="4">
    <location>
        <begin position="29"/>
        <end position="396"/>
    </location>
</feature>
<feature type="chain" id="PRO_5035163717" evidence="3">
    <location>
        <begin position="24"/>
        <end position="396"/>
    </location>
</feature>
<feature type="region of interest" description="Disordered" evidence="1">
    <location>
        <begin position="365"/>
        <end position="396"/>
    </location>
</feature>
<dbReference type="EMBL" id="BMJC01000001">
    <property type="protein sequence ID" value="GGA92927.1"/>
    <property type="molecule type" value="Genomic_DNA"/>
</dbReference>
<reference evidence="5" key="1">
    <citation type="journal article" date="2014" name="Int. J. Syst. Evol. Microbiol.">
        <title>Complete genome sequence of Corynebacterium casei LMG S-19264T (=DSM 44701T), isolated from a smear-ripened cheese.</title>
        <authorList>
            <consortium name="US DOE Joint Genome Institute (JGI-PGF)"/>
            <person name="Walter F."/>
            <person name="Albersmeier A."/>
            <person name="Kalinowski J."/>
            <person name="Ruckert C."/>
        </authorList>
    </citation>
    <scope>NUCLEOTIDE SEQUENCE</scope>
    <source>
        <strain evidence="5">CGMCC 1.15448</strain>
    </source>
</reference>
<keyword evidence="2" id="KW-0812">Transmembrane</keyword>
<comment type="caution">
    <text evidence="5">The sequence shown here is derived from an EMBL/GenBank/DDBJ whole genome shotgun (WGS) entry which is preliminary data.</text>
</comment>
<protein>
    <submittedName>
        <fullName evidence="5">Conjugative transposon protein TraJ</fullName>
    </submittedName>
</protein>
<feature type="transmembrane region" description="Helical" evidence="2">
    <location>
        <begin position="43"/>
        <end position="68"/>
    </location>
</feature>
<dbReference type="InterPro" id="IPR012424">
    <property type="entry name" value="Conjugative_transposon_TraJ_C"/>
</dbReference>
<name>A0A8J2UBB3_9BACT</name>
<keyword evidence="2" id="KW-0472">Membrane</keyword>
<dbReference type="AlphaFoldDB" id="A0A8J2UBB3"/>
<accession>A0A8J2UBB3</accession>
<evidence type="ECO:0000256" key="1">
    <source>
        <dbReference type="SAM" id="MobiDB-lite"/>
    </source>
</evidence>
<evidence type="ECO:0000256" key="3">
    <source>
        <dbReference type="SAM" id="SignalP"/>
    </source>
</evidence>
<feature type="signal peptide" evidence="3">
    <location>
        <begin position="1"/>
        <end position="23"/>
    </location>
</feature>
<feature type="transmembrane region" description="Helical" evidence="2">
    <location>
        <begin position="89"/>
        <end position="109"/>
    </location>
</feature>